<accession>A0A1F6GLV1</accession>
<sequence>MGLQKVGFTLGLVLLLFGCKGQVQDSCAKRLNQREFASVAADSKCTTWEQASGELGLAGFVLSNLVADGATDNLRSALGIGPEVTEFKTWAGRTHYQNAQRLTGSTVGAAYEGQSRSLADIELHFFANLGNILAQSYILLDSSADGAISNEEILTATSLNSSSSSTFGQNVMTDSGKLQFTNSTGTTYLLDLAHGYCETDPNLDGVWGGSTASIEGCLITAADLAQASGGSLSLSGPCAMVIQIDSVQSLFTKRLSQDDPVLDLSSALVQGFDRMDEDLSALDISTDAQIRQTLADLTQTLDNGATCGSTQGPPAVQPN</sequence>
<dbReference type="EMBL" id="MFNF01000061">
    <property type="protein sequence ID" value="OGG99067.1"/>
    <property type="molecule type" value="Genomic_DNA"/>
</dbReference>
<evidence type="ECO:0000313" key="2">
    <source>
        <dbReference type="Proteomes" id="UP000177583"/>
    </source>
</evidence>
<evidence type="ECO:0000313" key="1">
    <source>
        <dbReference type="EMBL" id="OGG99067.1"/>
    </source>
</evidence>
<dbReference type="PROSITE" id="PS51257">
    <property type="entry name" value="PROKAR_LIPOPROTEIN"/>
    <property type="match status" value="1"/>
</dbReference>
<dbReference type="Proteomes" id="UP000177583">
    <property type="component" value="Unassembled WGS sequence"/>
</dbReference>
<reference evidence="1 2" key="1">
    <citation type="journal article" date="2016" name="Nat. Commun.">
        <title>Thousands of microbial genomes shed light on interconnected biogeochemical processes in an aquifer system.</title>
        <authorList>
            <person name="Anantharaman K."/>
            <person name="Brown C.T."/>
            <person name="Hug L.A."/>
            <person name="Sharon I."/>
            <person name="Castelle C.J."/>
            <person name="Probst A.J."/>
            <person name="Thomas B.C."/>
            <person name="Singh A."/>
            <person name="Wilkins M.J."/>
            <person name="Karaoz U."/>
            <person name="Brodie E.L."/>
            <person name="Williams K.H."/>
            <person name="Hubbard S.S."/>
            <person name="Banfield J.F."/>
        </authorList>
    </citation>
    <scope>NUCLEOTIDE SEQUENCE [LARGE SCALE GENOMIC DNA]</scope>
</reference>
<evidence type="ECO:0008006" key="3">
    <source>
        <dbReference type="Google" id="ProtNLM"/>
    </source>
</evidence>
<dbReference type="InterPro" id="IPR018247">
    <property type="entry name" value="EF_Hand_1_Ca_BS"/>
</dbReference>
<name>A0A1F6GLV1_9PROT</name>
<comment type="caution">
    <text evidence="1">The sequence shown here is derived from an EMBL/GenBank/DDBJ whole genome shotgun (WGS) entry which is preliminary data.</text>
</comment>
<gene>
    <name evidence="1" type="ORF">A2557_09905</name>
</gene>
<proteinExistence type="predicted"/>
<organism evidence="1 2">
    <name type="scientific">Candidatus Lambdaproteobacteria bacterium RIFOXYD2_FULL_56_26</name>
    <dbReference type="NCBI Taxonomy" id="1817773"/>
    <lineage>
        <taxon>Bacteria</taxon>
        <taxon>Pseudomonadati</taxon>
        <taxon>Pseudomonadota</taxon>
        <taxon>Candidatus Lambdaproteobacteria</taxon>
    </lineage>
</organism>
<dbReference type="PROSITE" id="PS00018">
    <property type="entry name" value="EF_HAND_1"/>
    <property type="match status" value="1"/>
</dbReference>
<dbReference type="AlphaFoldDB" id="A0A1F6GLV1"/>
<protein>
    <recommendedName>
        <fullName evidence="3">EF-hand domain-containing protein</fullName>
    </recommendedName>
</protein>